<keyword evidence="3" id="KW-1185">Reference proteome</keyword>
<dbReference type="RefSeq" id="WP_225234406.1">
    <property type="nucleotide sequence ID" value="NZ_JBAPLV010000001.1"/>
</dbReference>
<name>A0ABU8E0F9_9ACTN</name>
<dbReference type="Proteomes" id="UP001373496">
    <property type="component" value="Unassembled WGS sequence"/>
</dbReference>
<keyword evidence="1" id="KW-0812">Transmembrane</keyword>
<feature type="transmembrane region" description="Helical" evidence="1">
    <location>
        <begin position="57"/>
        <end position="75"/>
    </location>
</feature>
<reference evidence="2 3" key="1">
    <citation type="submission" date="2024-03" db="EMBL/GenBank/DDBJ databases">
        <title>Draft genome sequence of Klenkia terrae.</title>
        <authorList>
            <person name="Duangmal K."/>
            <person name="Chantavorakit T."/>
        </authorList>
    </citation>
    <scope>NUCLEOTIDE SEQUENCE [LARGE SCALE GENOMIC DNA]</scope>
    <source>
        <strain evidence="2 3">JCM 17786</strain>
    </source>
</reference>
<sequence length="157" mass="16264">MLVLLAAVAAALHAMSAGIHLFGVAALNPTWRELDGPAYVLVKQAADRRFPMLMRPFTLLGLVAVVALAVVATVAGEQPAGALASAGAVAAVVGLVAVVRGDLPINQRMATWSAADLPADWQEERRRWERWFAVRTAAASVAAVACLAALATLGGQS</sequence>
<keyword evidence="1" id="KW-0472">Membrane</keyword>
<comment type="caution">
    <text evidence="2">The sequence shown here is derived from an EMBL/GenBank/DDBJ whole genome shotgun (WGS) entry which is preliminary data.</text>
</comment>
<dbReference type="Pfam" id="PF08592">
    <property type="entry name" value="Anthrone_oxy"/>
    <property type="match status" value="1"/>
</dbReference>
<evidence type="ECO:0000313" key="3">
    <source>
        <dbReference type="Proteomes" id="UP001373496"/>
    </source>
</evidence>
<evidence type="ECO:0000256" key="1">
    <source>
        <dbReference type="SAM" id="Phobius"/>
    </source>
</evidence>
<dbReference type="EMBL" id="JBAPLV010000001">
    <property type="protein sequence ID" value="MEI4276970.1"/>
    <property type="molecule type" value="Genomic_DNA"/>
</dbReference>
<dbReference type="InterPro" id="IPR013901">
    <property type="entry name" value="Anthrone_oxy"/>
</dbReference>
<feature type="transmembrane region" description="Helical" evidence="1">
    <location>
        <begin position="82"/>
        <end position="99"/>
    </location>
</feature>
<keyword evidence="1" id="KW-1133">Transmembrane helix</keyword>
<evidence type="ECO:0000313" key="2">
    <source>
        <dbReference type="EMBL" id="MEI4276970.1"/>
    </source>
</evidence>
<gene>
    <name evidence="2" type="ORF">UXQ13_00685</name>
</gene>
<protein>
    <submittedName>
        <fullName evidence="2">Anthrone oxygenase family protein</fullName>
    </submittedName>
</protein>
<feature type="transmembrane region" description="Helical" evidence="1">
    <location>
        <begin position="132"/>
        <end position="153"/>
    </location>
</feature>
<organism evidence="2 3">
    <name type="scientific">Klenkia terrae</name>
    <dbReference type="NCBI Taxonomy" id="1052259"/>
    <lineage>
        <taxon>Bacteria</taxon>
        <taxon>Bacillati</taxon>
        <taxon>Actinomycetota</taxon>
        <taxon>Actinomycetes</taxon>
        <taxon>Geodermatophilales</taxon>
        <taxon>Geodermatophilaceae</taxon>
        <taxon>Klenkia</taxon>
    </lineage>
</organism>
<proteinExistence type="predicted"/>
<accession>A0ABU8E0F9</accession>